<keyword evidence="2" id="KW-1185">Reference proteome</keyword>
<organism evidence="1 2">
    <name type="scientific">Winogradskyella immobilis</name>
    <dbReference type="NCBI Taxonomy" id="2816852"/>
    <lineage>
        <taxon>Bacteria</taxon>
        <taxon>Pseudomonadati</taxon>
        <taxon>Bacteroidota</taxon>
        <taxon>Flavobacteriia</taxon>
        <taxon>Flavobacteriales</taxon>
        <taxon>Flavobacteriaceae</taxon>
        <taxon>Winogradskyella</taxon>
    </lineage>
</organism>
<dbReference type="Proteomes" id="UP000778797">
    <property type="component" value="Unassembled WGS sequence"/>
</dbReference>
<protein>
    <recommendedName>
        <fullName evidence="3">TonB-dependent receptor plug domain-containing protein</fullName>
    </recommendedName>
</protein>
<evidence type="ECO:0000313" key="2">
    <source>
        <dbReference type="Proteomes" id="UP000778797"/>
    </source>
</evidence>
<reference evidence="2" key="1">
    <citation type="submission" date="2021-03" db="EMBL/GenBank/DDBJ databases">
        <title>Genome of Cognatishimia sp. F0-27.</title>
        <authorList>
            <person name="Ping X."/>
        </authorList>
    </citation>
    <scope>NUCLEOTIDE SEQUENCE [LARGE SCALE GENOMIC DNA]</scope>
    <source>
        <strain evidence="2">E313</strain>
    </source>
</reference>
<dbReference type="EMBL" id="JAFMPT010000008">
    <property type="protein sequence ID" value="MCC1484543.1"/>
    <property type="molecule type" value="Genomic_DNA"/>
</dbReference>
<proteinExistence type="predicted"/>
<accession>A0ABS8EN23</accession>
<reference evidence="2" key="2">
    <citation type="submission" date="2023-07" db="EMBL/GenBank/DDBJ databases">
        <title>Genome of Winogradskyella sp. E313.</title>
        <authorList>
            <person name="Zhou Y."/>
        </authorList>
    </citation>
    <scope>NUCLEOTIDE SEQUENCE [LARGE SCALE GENOMIC DNA]</scope>
    <source>
        <strain evidence="2">E313</strain>
    </source>
</reference>
<evidence type="ECO:0008006" key="3">
    <source>
        <dbReference type="Google" id="ProtNLM"/>
    </source>
</evidence>
<evidence type="ECO:0000313" key="1">
    <source>
        <dbReference type="EMBL" id="MCC1484543.1"/>
    </source>
</evidence>
<dbReference type="RefSeq" id="WP_227476989.1">
    <property type="nucleotide sequence ID" value="NZ_JAFMPT010000008.1"/>
</dbReference>
<name>A0ABS8EN23_9FLAO</name>
<comment type="caution">
    <text evidence="1">The sequence shown here is derived from an EMBL/GenBank/DDBJ whole genome shotgun (WGS) entry which is preliminary data.</text>
</comment>
<dbReference type="Gene3D" id="2.60.40.1930">
    <property type="match status" value="1"/>
</dbReference>
<sequence length="811" mass="93009">MKRYILSILVFVFYLGYAQEEDSSIIDSFEDYADLTREQVYLHFNKSTYIVGEMLGFNAYVFIKDSKQLSDNTTNLYCQIVDTNDKVIKEKLLLVTSGVSRGEFEIDSLFATGEYRLKAYTNWMRNFTKEHNYFLENFKVINPLTNRDDKPQAVSDEIDVQFLPESGHLLEGTDNVIGIIAKDKLGNGISNLRLKLYDDTNTELTETILNEYGIGNFILNPKPGEIYTVKYSYNQKRKEQQLLKAENKGVVLSIKELPRKNSIAVSIKTNDNTLDLIKGKRYKLSIHNGSEIKELQFAFTDLLEVSQTVSLTQLFPGINIFTVFDNEDRPIAERMYFNYKGLNLAPQDYTIFNTINNDSIEIRVTMPNVKLDQFQNLSVSVLPSKTKSYEHHQNIISSLYLQPYLREAVEQADYYFSDITAAKKYELDNLLLTLGWSSYDWGAIFNEPPEPYYDFEVGINYTINRNDNKIKNYIIYPNINSNSEILTLEEGQKSFEKRGFFPLDDETIRIGESKKGEIGKANLSMQYSLLDIKPFTTNHKSKTILSENQSGNTVVEEFKDAEGEILDEVKIFASRGYSRIEDLQNRRIGKVTEFNDELFKQYKTLAQFLSSKGYIVEERPQVTGIGDDTEYSTFRIYNRSRRSLAGLTYEINGVIYTNPGDGLESPRIYLDGVLLSDLDFLVGFSMETVDYIEINKGGVGEGFRGGFGTIRIVTDPKKRLLTQKSRTSYSEYKIPLTFTSPKQFYIPKYRSFESPFFNEYGVVDWFPNVVVGNDGYLTLKVLDTGVPIKLFIEGVVNTEQLMSDVITIGEN</sequence>
<gene>
    <name evidence="1" type="ORF">J1C55_08090</name>
</gene>